<dbReference type="EMBL" id="OOIQ01000001">
    <property type="protein sequence ID" value="SPO42912.1"/>
    <property type="molecule type" value="Genomic_DNA"/>
</dbReference>
<feature type="compositionally biased region" description="Low complexity" evidence="1">
    <location>
        <begin position="85"/>
        <end position="103"/>
    </location>
</feature>
<name>A0A5C3FEQ8_PSEA2</name>
<organism evidence="2 3">
    <name type="scientific">Pseudozyma antarctica</name>
    <name type="common">Yeast</name>
    <name type="synonym">Candida antarctica</name>
    <dbReference type="NCBI Taxonomy" id="84753"/>
    <lineage>
        <taxon>Eukaryota</taxon>
        <taxon>Fungi</taxon>
        <taxon>Dikarya</taxon>
        <taxon>Basidiomycota</taxon>
        <taxon>Ustilaginomycotina</taxon>
        <taxon>Ustilaginomycetes</taxon>
        <taxon>Ustilaginales</taxon>
        <taxon>Ustilaginaceae</taxon>
        <taxon>Moesziomyces</taxon>
    </lineage>
</organism>
<dbReference type="Proteomes" id="UP000325008">
    <property type="component" value="Unassembled WGS sequence"/>
</dbReference>
<keyword evidence="3" id="KW-1185">Reference proteome</keyword>
<evidence type="ECO:0000313" key="2">
    <source>
        <dbReference type="EMBL" id="SPO42912.1"/>
    </source>
</evidence>
<reference evidence="2" key="1">
    <citation type="submission" date="2018-03" db="EMBL/GenBank/DDBJ databases">
        <authorList>
            <person name="Guldener U."/>
        </authorList>
    </citation>
    <scope>NUCLEOTIDE SEQUENCE [LARGE SCALE GENOMIC DNA]</scope>
    <source>
        <strain evidence="2">ATCC34888</strain>
    </source>
</reference>
<evidence type="ECO:0000256" key="1">
    <source>
        <dbReference type="SAM" id="MobiDB-lite"/>
    </source>
</evidence>
<dbReference type="AlphaFoldDB" id="A0A5C3FEQ8"/>
<accession>A0A5C3FEQ8</accession>
<proteinExistence type="predicted"/>
<gene>
    <name evidence="2" type="ORF">PSANT_00596</name>
</gene>
<feature type="region of interest" description="Disordered" evidence="1">
    <location>
        <begin position="85"/>
        <end position="107"/>
    </location>
</feature>
<protein>
    <submittedName>
        <fullName evidence="2">Uncharacterized protein</fullName>
    </submittedName>
</protein>
<comment type="caution">
    <text evidence="2">The sequence shown here is derived from an EMBL/GenBank/DDBJ whole genome shotgun (WGS) entry which is preliminary data.</text>
</comment>
<sequence>MHGASDAEVALHPARSEAYRRAWTNAYSRVDKEQRLARESSDRAAPTARQADWCTCQSGQWRARLGSGKDLEPQSSLRFMHVQLPVPSLLPQPETRSQSSPRQRPSKAAAALASTRKLNRMRSSQWRTPLLRSAARPAKFILATASGFETLVVMLDAAAAAAA</sequence>
<evidence type="ECO:0000313" key="3">
    <source>
        <dbReference type="Proteomes" id="UP000325008"/>
    </source>
</evidence>